<keyword evidence="4 6" id="KW-1133">Transmembrane helix</keyword>
<organism evidence="8">
    <name type="scientific">Lotharella globosa</name>
    <dbReference type="NCBI Taxonomy" id="91324"/>
    <lineage>
        <taxon>Eukaryota</taxon>
        <taxon>Sar</taxon>
        <taxon>Rhizaria</taxon>
        <taxon>Cercozoa</taxon>
        <taxon>Chlorarachniophyceae</taxon>
        <taxon>Lotharella</taxon>
    </lineage>
</organism>
<name>A0A7S3ZB95_9EUKA</name>
<feature type="domain" description="Cation efflux protein transmembrane" evidence="7">
    <location>
        <begin position="37"/>
        <end position="228"/>
    </location>
</feature>
<keyword evidence="3" id="KW-0406">Ion transport</keyword>
<keyword evidence="2 6" id="KW-0812">Transmembrane</keyword>
<evidence type="ECO:0000313" key="8">
    <source>
        <dbReference type="EMBL" id="CAE0677899.1"/>
    </source>
</evidence>
<protein>
    <recommendedName>
        <fullName evidence="7">Cation efflux protein transmembrane domain-containing protein</fullName>
    </recommendedName>
</protein>
<reference evidence="8" key="1">
    <citation type="submission" date="2021-01" db="EMBL/GenBank/DDBJ databases">
        <authorList>
            <person name="Corre E."/>
            <person name="Pelletier E."/>
            <person name="Niang G."/>
            <person name="Scheremetjew M."/>
            <person name="Finn R."/>
            <person name="Kale V."/>
            <person name="Holt S."/>
            <person name="Cochrane G."/>
            <person name="Meng A."/>
            <person name="Brown T."/>
            <person name="Cohen L."/>
        </authorList>
    </citation>
    <scope>NUCLEOTIDE SEQUENCE</scope>
    <source>
        <strain evidence="8">CCCM811</strain>
    </source>
</reference>
<feature type="transmembrane region" description="Helical" evidence="6">
    <location>
        <begin position="133"/>
        <end position="156"/>
    </location>
</feature>
<keyword evidence="3" id="KW-0862">Zinc</keyword>
<evidence type="ECO:0000256" key="4">
    <source>
        <dbReference type="ARBA" id="ARBA00022989"/>
    </source>
</evidence>
<evidence type="ECO:0000256" key="3">
    <source>
        <dbReference type="ARBA" id="ARBA00022906"/>
    </source>
</evidence>
<dbReference type="PANTHER" id="PTHR11562:SF17">
    <property type="entry name" value="RE54080P-RELATED"/>
    <property type="match status" value="1"/>
</dbReference>
<sequence>MEACGLGGRLTSMSDEPGAMFVCGVKVTKKIRTLSTAFVLFTTIATAQLIGALLANSVALLADTASMFLDAVTYAVNIYAEAQPQEDKAKTQRRMLIASGVSFFTLLGITLFFLIDGIMLLQNGSDGGDVNPYIVLGFAIAGIIFDFVSLLPYCIFGVEQGDPSDHTGKMNMCSALVHLVSDTLRSFTTLIESILIILGHVNGTEADAVASIVVSSLIIVGLIHSIYEWAGDVYKLYIGRSIEGEKTMQMEAMADESKAGQEEYTIGDGDIIENGEMPSERRERVTSI</sequence>
<proteinExistence type="predicted"/>
<dbReference type="InterPro" id="IPR027469">
    <property type="entry name" value="Cation_efflux_TMD_sf"/>
</dbReference>
<feature type="transmembrane region" description="Helical" evidence="6">
    <location>
        <begin position="209"/>
        <end position="230"/>
    </location>
</feature>
<evidence type="ECO:0000256" key="1">
    <source>
        <dbReference type="ARBA" id="ARBA00004141"/>
    </source>
</evidence>
<accession>A0A7S3ZB95</accession>
<dbReference type="InterPro" id="IPR058533">
    <property type="entry name" value="Cation_efflux_TM"/>
</dbReference>
<dbReference type="Pfam" id="PF01545">
    <property type="entry name" value="Cation_efflux"/>
    <property type="match status" value="1"/>
</dbReference>
<feature type="transmembrane region" description="Helical" evidence="6">
    <location>
        <begin position="176"/>
        <end position="197"/>
    </location>
</feature>
<evidence type="ECO:0000259" key="7">
    <source>
        <dbReference type="Pfam" id="PF01545"/>
    </source>
</evidence>
<keyword evidence="3" id="KW-0864">Zinc transport</keyword>
<dbReference type="Gene3D" id="1.20.1510.10">
    <property type="entry name" value="Cation efflux protein transmembrane domain"/>
    <property type="match status" value="1"/>
</dbReference>
<dbReference type="InterPro" id="IPR050681">
    <property type="entry name" value="CDF/SLC30A"/>
</dbReference>
<dbReference type="GO" id="GO:0005886">
    <property type="term" value="C:plasma membrane"/>
    <property type="evidence" value="ECO:0007669"/>
    <property type="project" value="TreeGrafter"/>
</dbReference>
<keyword evidence="3" id="KW-0813">Transport</keyword>
<dbReference type="PANTHER" id="PTHR11562">
    <property type="entry name" value="CATION EFFLUX PROTEIN/ ZINC TRANSPORTER"/>
    <property type="match status" value="1"/>
</dbReference>
<feature type="transmembrane region" description="Helical" evidence="6">
    <location>
        <begin position="34"/>
        <end position="54"/>
    </location>
</feature>
<comment type="subcellular location">
    <subcellularLocation>
        <location evidence="1">Membrane</location>
        <topology evidence="1">Multi-pass membrane protein</topology>
    </subcellularLocation>
</comment>
<evidence type="ECO:0000256" key="5">
    <source>
        <dbReference type="ARBA" id="ARBA00023136"/>
    </source>
</evidence>
<dbReference type="GO" id="GO:0005385">
    <property type="term" value="F:zinc ion transmembrane transporter activity"/>
    <property type="evidence" value="ECO:0007669"/>
    <property type="project" value="TreeGrafter"/>
</dbReference>
<evidence type="ECO:0000256" key="2">
    <source>
        <dbReference type="ARBA" id="ARBA00022692"/>
    </source>
</evidence>
<gene>
    <name evidence="8" type="ORF">LGLO00237_LOCUS29680</name>
</gene>
<dbReference type="AlphaFoldDB" id="A0A7S3ZB95"/>
<feature type="transmembrane region" description="Helical" evidence="6">
    <location>
        <begin position="101"/>
        <end position="121"/>
    </location>
</feature>
<evidence type="ECO:0000256" key="6">
    <source>
        <dbReference type="SAM" id="Phobius"/>
    </source>
</evidence>
<dbReference type="EMBL" id="HBIV01042231">
    <property type="protein sequence ID" value="CAE0677899.1"/>
    <property type="molecule type" value="Transcribed_RNA"/>
</dbReference>
<dbReference type="SUPFAM" id="SSF161111">
    <property type="entry name" value="Cation efflux protein transmembrane domain-like"/>
    <property type="match status" value="1"/>
</dbReference>
<keyword evidence="5 6" id="KW-0472">Membrane</keyword>